<comment type="caution">
    <text evidence="1">The sequence shown here is derived from an EMBL/GenBank/DDBJ whole genome shotgun (WGS) entry which is preliminary data.</text>
</comment>
<sequence length="220" mass="23739">MAGETLPDGARLFLGTALATEVSITAITNANPAVASAVAHGYTDGDYIAMTSPWAQLDGMILRVEGSTTDAFDLGGFDTTNTTNFPAATNTAKAKKVTTWLEIPKITQPAMDGGDQQFYQFQYLAERIQRQIPTVKNAKKLSMRTTDDGGDTDIFKALVAADASLTPQAIKLVLANGSEIVYMMYVGFDKHPSLDQGQMMTNPLVLTMAAPDFMRYKPLV</sequence>
<evidence type="ECO:0000313" key="2">
    <source>
        <dbReference type="Proteomes" id="UP001068379"/>
    </source>
</evidence>
<gene>
    <name evidence="1" type="ORF">O4H32_14235</name>
</gene>
<organism evidence="1 2">
    <name type="scientific">Castellaniella denitrificans</name>
    <dbReference type="NCBI Taxonomy" id="56119"/>
    <lineage>
        <taxon>Bacteria</taxon>
        <taxon>Pseudomonadati</taxon>
        <taxon>Pseudomonadota</taxon>
        <taxon>Betaproteobacteria</taxon>
        <taxon>Burkholderiales</taxon>
        <taxon>Alcaligenaceae</taxon>
        <taxon>Castellaniella</taxon>
    </lineage>
</organism>
<dbReference type="RefSeq" id="WP_269360254.1">
    <property type="nucleotide sequence ID" value="NZ_JAPWHE010000014.1"/>
</dbReference>
<dbReference type="EMBL" id="JAPWHE010000014">
    <property type="protein sequence ID" value="MCZ4331105.1"/>
    <property type="molecule type" value="Genomic_DNA"/>
</dbReference>
<protein>
    <submittedName>
        <fullName evidence="1">Phage tail tube protein</fullName>
    </submittedName>
</protein>
<evidence type="ECO:0000313" key="1">
    <source>
        <dbReference type="EMBL" id="MCZ4331105.1"/>
    </source>
</evidence>
<proteinExistence type="predicted"/>
<reference evidence="1" key="1">
    <citation type="submission" date="2022-12" db="EMBL/GenBank/DDBJ databases">
        <title>Bacterial isolates from different developmental stages of Nematostella vectensis.</title>
        <authorList>
            <person name="Fraune S."/>
        </authorList>
    </citation>
    <scope>NUCLEOTIDE SEQUENCE</scope>
    <source>
        <strain evidence="1">G21619-S1</strain>
    </source>
</reference>
<accession>A0ABT4M701</accession>
<keyword evidence="2" id="KW-1185">Reference proteome</keyword>
<dbReference type="InterPro" id="IPR014918">
    <property type="entry name" value="Phage_tail_3"/>
</dbReference>
<dbReference type="Pfam" id="PF08813">
    <property type="entry name" value="Phage_tail_3"/>
    <property type="match status" value="1"/>
</dbReference>
<name>A0ABT4M701_9BURK</name>
<dbReference type="Proteomes" id="UP001068379">
    <property type="component" value="Unassembled WGS sequence"/>
</dbReference>